<keyword evidence="4" id="KW-0812">Transmembrane</keyword>
<dbReference type="InterPro" id="IPR018060">
    <property type="entry name" value="HTH_AraC"/>
</dbReference>
<keyword evidence="7" id="KW-1185">Reference proteome</keyword>
<organism evidence="6 7">
    <name type="scientific">Cohnella silvisoli</name>
    <dbReference type="NCBI Taxonomy" id="2873699"/>
    <lineage>
        <taxon>Bacteria</taxon>
        <taxon>Bacillati</taxon>
        <taxon>Bacillota</taxon>
        <taxon>Bacilli</taxon>
        <taxon>Bacillales</taxon>
        <taxon>Paenibacillaceae</taxon>
        <taxon>Cohnella</taxon>
    </lineage>
</organism>
<keyword evidence="2" id="KW-0238">DNA-binding</keyword>
<dbReference type="EMBL" id="JASKHM010000010">
    <property type="protein sequence ID" value="MEQ4484331.1"/>
    <property type="molecule type" value="Genomic_DNA"/>
</dbReference>
<evidence type="ECO:0000256" key="4">
    <source>
        <dbReference type="SAM" id="Phobius"/>
    </source>
</evidence>
<keyword evidence="3" id="KW-0804">Transcription</keyword>
<dbReference type="Gene3D" id="1.10.10.60">
    <property type="entry name" value="Homeodomain-like"/>
    <property type="match status" value="2"/>
</dbReference>
<evidence type="ECO:0000256" key="1">
    <source>
        <dbReference type="ARBA" id="ARBA00023015"/>
    </source>
</evidence>
<keyword evidence="4" id="KW-0472">Membrane</keyword>
<dbReference type="SMART" id="SM00342">
    <property type="entry name" value="HTH_ARAC"/>
    <property type="match status" value="1"/>
</dbReference>
<comment type="caution">
    <text evidence="6">The sequence shown here is derived from an EMBL/GenBank/DDBJ whole genome shotgun (WGS) entry which is preliminary data.</text>
</comment>
<dbReference type="PANTHER" id="PTHR43280:SF2">
    <property type="entry name" value="HTH-TYPE TRANSCRIPTIONAL REGULATOR EXSA"/>
    <property type="match status" value="1"/>
</dbReference>
<keyword evidence="4" id="KW-1133">Transmembrane helix</keyword>
<dbReference type="PROSITE" id="PS01124">
    <property type="entry name" value="HTH_ARAC_FAMILY_2"/>
    <property type="match status" value="1"/>
</dbReference>
<dbReference type="RefSeq" id="WP_232186709.1">
    <property type="nucleotide sequence ID" value="NZ_JAIOAP010000009.1"/>
</dbReference>
<evidence type="ECO:0000256" key="3">
    <source>
        <dbReference type="ARBA" id="ARBA00023163"/>
    </source>
</evidence>
<name>A0ABV1KXK6_9BACL</name>
<accession>A0ABV1KXK6</accession>
<dbReference type="InterPro" id="IPR018062">
    <property type="entry name" value="HTH_AraC-typ_CS"/>
</dbReference>
<proteinExistence type="predicted"/>
<sequence>MRKTWYYRLLFSYMPVFFLIVSFLFFIFFQALSERAQQDTTRIYETIDSQAQQSVEQALQSIDYLMVNKQTNNITPGTFNLIDFFNQEGQPSPYFTYQANKEFNNMKQLNLLIHSIYLVRERDGYVLSANTVSLLDRFPDSKFVQGLLKENYSYHWTNKRSFKEFEASREEQVVTLVRKYITNLGESGLMVVNVKANSLYQLVSQRLDRSASYVDIIDGSGQSLFGEKEPQQDGRKAMATLESSYTGWTYESGLVDGSSFSLVRTFSNVWIILSILVVLLGIVTIIYMTNRNYKPLRSLIAQLDRISYAGRGQSEDNRNEFHYIQSTVDGLVERFNVFKSQSDQNIGYRKKSIFLEVMSGTGSLTNEEWQSEMDRHGFAGGFSKAAVIVLSIDKYKGIQTRFKEQDLILYQFIIQNAYTELVEKYGLRSWSEWINPKEMCGFIYVNDETQVELMNNLLQLTENALTWIRYNLPFTVTIGIGQLTDSVPNLKDSYKSAMEAINYKTVLGSDRTIGFWETEEGSKVELYHHLERIRGMVYAFRLMESDWRTKYAAIYQKIKENRLKQSDIVNLLNYLSFHLFENIQSIGMDEEVMETNKAIMKEVIDNFETLEDAQEELLGVLEKLEYIITEKTSKANSHLIAIEMKQYIEEHISNPDLSLAHLSQQFDISSKNVSHLFKDQLDINFIDFLIHRRVELAKQLLMDSNLSIQEVGHKVGYLNPVSFNRVFKRIVGVPPGDYRKERFG</sequence>
<feature type="transmembrane region" description="Helical" evidence="4">
    <location>
        <begin position="269"/>
        <end position="288"/>
    </location>
</feature>
<dbReference type="SUPFAM" id="SSF46689">
    <property type="entry name" value="Homeodomain-like"/>
    <property type="match status" value="1"/>
</dbReference>
<evidence type="ECO:0000313" key="6">
    <source>
        <dbReference type="EMBL" id="MEQ4484331.1"/>
    </source>
</evidence>
<protein>
    <submittedName>
        <fullName evidence="6">Helix-turn-helix domain-containing protein</fullName>
    </submittedName>
</protein>
<evidence type="ECO:0000256" key="2">
    <source>
        <dbReference type="ARBA" id="ARBA00023125"/>
    </source>
</evidence>
<keyword evidence="1" id="KW-0805">Transcription regulation</keyword>
<dbReference type="Proteomes" id="UP001493487">
    <property type="component" value="Unassembled WGS sequence"/>
</dbReference>
<feature type="domain" description="HTH araC/xylS-type" evidence="5">
    <location>
        <begin position="642"/>
        <end position="741"/>
    </location>
</feature>
<evidence type="ECO:0000259" key="5">
    <source>
        <dbReference type="PROSITE" id="PS01124"/>
    </source>
</evidence>
<dbReference type="PROSITE" id="PS00041">
    <property type="entry name" value="HTH_ARAC_FAMILY_1"/>
    <property type="match status" value="1"/>
</dbReference>
<dbReference type="Pfam" id="PF12833">
    <property type="entry name" value="HTH_18"/>
    <property type="match status" value="1"/>
</dbReference>
<gene>
    <name evidence="6" type="ORF">QJS35_18185</name>
</gene>
<reference evidence="6 7" key="1">
    <citation type="journal article" date="2023" name="Genome Announc.">
        <title>Pan-Genome Analyses of the Genus Cohnella and Proposal of the Novel Species Cohnella silvisoli sp. nov., Isolated from Forest Soil.</title>
        <authorList>
            <person name="Wang C."/>
            <person name="Mao L."/>
            <person name="Bao G."/>
            <person name="Zhu H."/>
        </authorList>
    </citation>
    <scope>NUCLEOTIDE SEQUENCE [LARGE SCALE GENOMIC DNA]</scope>
    <source>
        <strain evidence="6 7">NL03-T5-1</strain>
    </source>
</reference>
<dbReference type="PANTHER" id="PTHR43280">
    <property type="entry name" value="ARAC-FAMILY TRANSCRIPTIONAL REGULATOR"/>
    <property type="match status" value="1"/>
</dbReference>
<evidence type="ECO:0000313" key="7">
    <source>
        <dbReference type="Proteomes" id="UP001493487"/>
    </source>
</evidence>
<dbReference type="InterPro" id="IPR009057">
    <property type="entry name" value="Homeodomain-like_sf"/>
</dbReference>